<feature type="chain" id="PRO_5046251216" evidence="2">
    <location>
        <begin position="24"/>
        <end position="515"/>
    </location>
</feature>
<dbReference type="InterPro" id="IPR036909">
    <property type="entry name" value="Cyt_c-like_dom_sf"/>
</dbReference>
<dbReference type="Gene3D" id="2.130.10.130">
    <property type="entry name" value="Integrin alpha, N-terminal"/>
    <property type="match status" value="1"/>
</dbReference>
<sequence>MFKISKSAVVKLFVAAGISGVVAIAFNSCRNNNTNTTPQTFDGRQLATKYCTSCHMLPEPKLADKKSWQQGILPAMAKNLGLQQYMGQIFADQHSALSSAEWQAIAKWYVSNAPDSLIIPKPDVTPLRDWAGFSLIRPKTVNKQMSAMTTMVSVSPDDHQLYTADASNNLYKWTPDGKSTVVYSFDSPVTGVEFVKRPEGNVGVFTTIGNMMPVDMSKGKIQELNLSQSKPQPPLIITDSLPRPVQTVTTDFNKDGRTGYVVCGFGHDRGGVYYVHQLPNKKYKKELMLGLPGGTQLVKGDFNNDGWMDVMCLFAQNDEGIRIFYNNHKGGFDVKTILRFPPIYGSSSFQLVDFNHDRKLDILYTCGDNSDYSKVLKPYHGIYIFTNLGDWKFKQTYFYHIDGCTKAMAADFKGDGSLGIAAIGFFSDFKYHPEEGFTYLEQTKPNNYIAHQIPVEKYGRWISMDVNDVDGNGSPDIILGNFSIGQRGLLNQSGYKPQWDNFEPIIILKNNINKH</sequence>
<dbReference type="PANTHER" id="PTHR44103">
    <property type="entry name" value="PROPROTEIN CONVERTASE P"/>
    <property type="match status" value="1"/>
</dbReference>
<dbReference type="Proteomes" id="UP001216139">
    <property type="component" value="Chromosome"/>
</dbReference>
<dbReference type="SUPFAM" id="SSF46626">
    <property type="entry name" value="Cytochrome c"/>
    <property type="match status" value="1"/>
</dbReference>
<dbReference type="InterPro" id="IPR028994">
    <property type="entry name" value="Integrin_alpha_N"/>
</dbReference>
<name>A0ABY7T4A3_9SPHI</name>
<dbReference type="RefSeq" id="WP_273629398.1">
    <property type="nucleotide sequence ID" value="NZ_CP117167.1"/>
</dbReference>
<keyword evidence="1 2" id="KW-0732">Signal</keyword>
<keyword evidence="4" id="KW-1185">Reference proteome</keyword>
<dbReference type="InterPro" id="IPR013517">
    <property type="entry name" value="FG-GAP"/>
</dbReference>
<dbReference type="SUPFAM" id="SSF69318">
    <property type="entry name" value="Integrin alpha N-terminal domain"/>
    <property type="match status" value="1"/>
</dbReference>
<proteinExistence type="predicted"/>
<dbReference type="InterPro" id="IPR011044">
    <property type="entry name" value="Quino_amine_DH_bsu"/>
</dbReference>
<accession>A0ABY7T4A3</accession>
<dbReference type="PANTHER" id="PTHR44103:SF1">
    <property type="entry name" value="PROPROTEIN CONVERTASE P"/>
    <property type="match status" value="1"/>
</dbReference>
<organism evidence="3 4">
    <name type="scientific">Mucilaginibacter jinjuensis</name>
    <dbReference type="NCBI Taxonomy" id="1176721"/>
    <lineage>
        <taxon>Bacteria</taxon>
        <taxon>Pseudomonadati</taxon>
        <taxon>Bacteroidota</taxon>
        <taxon>Sphingobacteriia</taxon>
        <taxon>Sphingobacteriales</taxon>
        <taxon>Sphingobacteriaceae</taxon>
        <taxon>Mucilaginibacter</taxon>
    </lineage>
</organism>
<evidence type="ECO:0000313" key="4">
    <source>
        <dbReference type="Proteomes" id="UP001216139"/>
    </source>
</evidence>
<dbReference type="Pfam" id="PF13517">
    <property type="entry name" value="FG-GAP_3"/>
    <property type="match status" value="1"/>
</dbReference>
<evidence type="ECO:0000313" key="3">
    <source>
        <dbReference type="EMBL" id="WCT11206.1"/>
    </source>
</evidence>
<reference evidence="3 4" key="1">
    <citation type="submission" date="2023-02" db="EMBL/GenBank/DDBJ databases">
        <title>Genome sequence of Mucilaginibacter jinjuensis strain KACC 16571.</title>
        <authorList>
            <person name="Kim S."/>
            <person name="Heo J."/>
            <person name="Kwon S.-W."/>
        </authorList>
    </citation>
    <scope>NUCLEOTIDE SEQUENCE [LARGE SCALE GENOMIC DNA]</scope>
    <source>
        <strain evidence="3 4">KACC 16571</strain>
    </source>
</reference>
<dbReference type="EMBL" id="CP117167">
    <property type="protein sequence ID" value="WCT11206.1"/>
    <property type="molecule type" value="Genomic_DNA"/>
</dbReference>
<protein>
    <submittedName>
        <fullName evidence="3">VCBS repeat-containing protein</fullName>
    </submittedName>
</protein>
<dbReference type="SUPFAM" id="SSF50969">
    <property type="entry name" value="YVTN repeat-like/Quinoprotein amine dehydrogenase"/>
    <property type="match status" value="1"/>
</dbReference>
<gene>
    <name evidence="3" type="ORF">PQO05_20925</name>
</gene>
<evidence type="ECO:0000256" key="2">
    <source>
        <dbReference type="SAM" id="SignalP"/>
    </source>
</evidence>
<evidence type="ECO:0000256" key="1">
    <source>
        <dbReference type="ARBA" id="ARBA00022729"/>
    </source>
</evidence>
<feature type="signal peptide" evidence="2">
    <location>
        <begin position="1"/>
        <end position="23"/>
    </location>
</feature>